<keyword evidence="5 6" id="KW-0472">Membrane</keyword>
<evidence type="ECO:0000259" key="7">
    <source>
        <dbReference type="Pfam" id="PF00324"/>
    </source>
</evidence>
<dbReference type="GO" id="GO:0016020">
    <property type="term" value="C:membrane"/>
    <property type="evidence" value="ECO:0007669"/>
    <property type="project" value="UniProtKB-SubCell"/>
</dbReference>
<proteinExistence type="predicted"/>
<feature type="transmembrane region" description="Helical" evidence="6">
    <location>
        <begin position="365"/>
        <end position="383"/>
    </location>
</feature>
<dbReference type="FunFam" id="1.20.1740.10:FF:000001">
    <property type="entry name" value="Amino acid permease"/>
    <property type="match status" value="1"/>
</dbReference>
<name>A0A9E6TR06_9PSED</name>
<protein>
    <submittedName>
        <fullName evidence="8">GABA permease</fullName>
    </submittedName>
</protein>
<dbReference type="PROSITE" id="PS00218">
    <property type="entry name" value="AMINO_ACID_PERMEASE_1"/>
    <property type="match status" value="1"/>
</dbReference>
<dbReference type="PIRSF" id="PIRSF006060">
    <property type="entry name" value="AA_transporter"/>
    <property type="match status" value="1"/>
</dbReference>
<gene>
    <name evidence="8" type="primary">gabP</name>
    <name evidence="8" type="ORF">HU752_021565</name>
</gene>
<dbReference type="InterPro" id="IPR004841">
    <property type="entry name" value="AA-permease/SLC12A_dom"/>
</dbReference>
<dbReference type="Pfam" id="PF00324">
    <property type="entry name" value="AA_permease"/>
    <property type="match status" value="1"/>
</dbReference>
<keyword evidence="3 6" id="KW-0812">Transmembrane</keyword>
<keyword evidence="9" id="KW-1185">Reference proteome</keyword>
<feature type="transmembrane region" description="Helical" evidence="6">
    <location>
        <begin position="21"/>
        <end position="42"/>
    </location>
</feature>
<dbReference type="KEGG" id="pvw:HU752_021565"/>
<feature type="transmembrane region" description="Helical" evidence="6">
    <location>
        <begin position="200"/>
        <end position="223"/>
    </location>
</feature>
<dbReference type="InterPro" id="IPR011265">
    <property type="entry name" value="GABA_permease"/>
</dbReference>
<feature type="transmembrane region" description="Helical" evidence="6">
    <location>
        <begin position="431"/>
        <end position="450"/>
    </location>
</feature>
<keyword evidence="2" id="KW-0813">Transport</keyword>
<feature type="transmembrane region" description="Helical" evidence="6">
    <location>
        <begin position="285"/>
        <end position="311"/>
    </location>
</feature>
<reference evidence="8 9" key="1">
    <citation type="journal article" date="2020" name="Microorganisms">
        <title>Reliable Identification of Environmental Pseudomonas Isolates Using the rpoD Gene.</title>
        <authorList>
            <consortium name="The Broad Institute Genome Sequencing Platform"/>
            <person name="Girard L."/>
            <person name="Lood C."/>
            <person name="Rokni-Zadeh H."/>
            <person name="van Noort V."/>
            <person name="Lavigne R."/>
            <person name="De Mot R."/>
        </authorList>
    </citation>
    <scope>NUCLEOTIDE SEQUENCE [LARGE SCALE GENOMIC DNA]</scope>
    <source>
        <strain evidence="8 9">RW8P3</strain>
    </source>
</reference>
<dbReference type="NCBIfam" id="TIGR01773">
    <property type="entry name" value="GABAperm"/>
    <property type="match status" value="1"/>
</dbReference>
<feature type="transmembrane region" description="Helical" evidence="6">
    <location>
        <begin position="48"/>
        <end position="67"/>
    </location>
</feature>
<dbReference type="RefSeq" id="WP_186675524.1">
    <property type="nucleotide sequence ID" value="NZ_CP077093.1"/>
</dbReference>
<dbReference type="EMBL" id="CP077093">
    <property type="protein sequence ID" value="QXI26505.1"/>
    <property type="molecule type" value="Genomic_DNA"/>
</dbReference>
<feature type="transmembrane region" description="Helical" evidence="6">
    <location>
        <begin position="244"/>
        <end position="265"/>
    </location>
</feature>
<dbReference type="PANTHER" id="PTHR43495:SF5">
    <property type="entry name" value="GAMMA-AMINOBUTYRIC ACID PERMEASE"/>
    <property type="match status" value="1"/>
</dbReference>
<keyword evidence="4 6" id="KW-1133">Transmembrane helix</keyword>
<sequence>MTMPTSGAGDSLAQGFKTRHITMLSIAGIIGAGLFVGSGHAIASAGPAAILAYVMAGALVVLVMRMLGEMAVANPDTGSFSTYADQAIGRWAGYTIGWLYWWFWVLVIPIEAIAAGNVLNHWLPMFDSWVYALGITVALTATNFFSVSKYGEFEFWFAMLKVIAIVAFIVLGAAGLAHLLPNVEVSGLSQLTQAHGGFMPNGWTAIIGALLTTMFSFVGTEAVTIAAAESRDPERNITRATRSVIWRISVFYLLSIFMIISIVPWNDPLLPVQGSYQRALEIMNIPYAKALVDMVVLVAVASCLNSSIYISSRMVFSLAKRGDAPSLIQRTSSAGVPRAAVVASTLIGMLATVVNFFAPKAVFDFLLATSGSIALLVYLVIAVSQLRSRAQRQKRGETIAFGMWLFPWLTWLVIAFVVFALGVMFNMPEHRMEVTATLALAALIVALGVFTRRPQPALATARQAIG</sequence>
<evidence type="ECO:0000256" key="4">
    <source>
        <dbReference type="ARBA" id="ARBA00022989"/>
    </source>
</evidence>
<evidence type="ECO:0000256" key="6">
    <source>
        <dbReference type="SAM" id="Phobius"/>
    </source>
</evidence>
<dbReference type="AlphaFoldDB" id="A0A9E6TR06"/>
<evidence type="ECO:0000313" key="9">
    <source>
        <dbReference type="Proteomes" id="UP000634530"/>
    </source>
</evidence>
<comment type="subcellular location">
    <subcellularLocation>
        <location evidence="1">Membrane</location>
        <topology evidence="1">Multi-pass membrane protein</topology>
    </subcellularLocation>
</comment>
<feature type="transmembrane region" description="Helical" evidence="6">
    <location>
        <begin position="404"/>
        <end position="425"/>
    </location>
</feature>
<evidence type="ECO:0000256" key="1">
    <source>
        <dbReference type="ARBA" id="ARBA00004141"/>
    </source>
</evidence>
<feature type="transmembrane region" description="Helical" evidence="6">
    <location>
        <begin position="159"/>
        <end position="180"/>
    </location>
</feature>
<feature type="transmembrane region" description="Helical" evidence="6">
    <location>
        <begin position="99"/>
        <end position="123"/>
    </location>
</feature>
<dbReference type="InterPro" id="IPR004840">
    <property type="entry name" value="Amino_acid_permease_CS"/>
</dbReference>
<reference evidence="8 9" key="2">
    <citation type="journal article" date="2021" name="Microorganisms">
        <title>The Ever-Expanding Pseudomonas Genus: Description of 43 New Species and Partition of the Pseudomonas putida Group.</title>
        <authorList>
            <person name="Girard L."/>
            <person name="Lood C."/>
            <person name="Hofte M."/>
            <person name="Vandamme P."/>
            <person name="Rokni-Zadeh H."/>
            <person name="van Noort V."/>
            <person name="Lavigne R."/>
            <person name="De Mot R."/>
        </authorList>
    </citation>
    <scope>NUCLEOTIDE SEQUENCE [LARGE SCALE GENOMIC DNA]</scope>
    <source>
        <strain evidence="8 9">RW8P3</strain>
    </source>
</reference>
<evidence type="ECO:0000256" key="5">
    <source>
        <dbReference type="ARBA" id="ARBA00023136"/>
    </source>
</evidence>
<dbReference type="Gene3D" id="1.20.1740.10">
    <property type="entry name" value="Amino acid/polyamine transporter I"/>
    <property type="match status" value="1"/>
</dbReference>
<organism evidence="8 9">
    <name type="scientific">Pseudomonas vanderleydeniana</name>
    <dbReference type="NCBI Taxonomy" id="2745495"/>
    <lineage>
        <taxon>Bacteria</taxon>
        <taxon>Pseudomonadati</taxon>
        <taxon>Pseudomonadota</taxon>
        <taxon>Gammaproteobacteria</taxon>
        <taxon>Pseudomonadales</taxon>
        <taxon>Pseudomonadaceae</taxon>
        <taxon>Pseudomonas</taxon>
    </lineage>
</organism>
<feature type="domain" description="Amino acid permease/ SLC12A" evidence="7">
    <location>
        <begin position="20"/>
        <end position="430"/>
    </location>
</feature>
<evidence type="ECO:0000313" key="8">
    <source>
        <dbReference type="EMBL" id="QXI26505.1"/>
    </source>
</evidence>
<dbReference type="Proteomes" id="UP000634530">
    <property type="component" value="Chromosome"/>
</dbReference>
<dbReference type="GO" id="GO:0015185">
    <property type="term" value="F:gamma-aminobutyric acid transmembrane transporter activity"/>
    <property type="evidence" value="ECO:0007669"/>
    <property type="project" value="InterPro"/>
</dbReference>
<evidence type="ECO:0000256" key="3">
    <source>
        <dbReference type="ARBA" id="ARBA00022692"/>
    </source>
</evidence>
<evidence type="ECO:0000256" key="2">
    <source>
        <dbReference type="ARBA" id="ARBA00022448"/>
    </source>
</evidence>
<feature type="transmembrane region" description="Helical" evidence="6">
    <location>
        <begin position="129"/>
        <end position="147"/>
    </location>
</feature>
<accession>A0A9E6TR06</accession>
<dbReference type="PANTHER" id="PTHR43495">
    <property type="entry name" value="GABA PERMEASE"/>
    <property type="match status" value="1"/>
</dbReference>
<feature type="transmembrane region" description="Helical" evidence="6">
    <location>
        <begin position="339"/>
        <end position="359"/>
    </location>
</feature>